<dbReference type="OMA" id="PCETEKY"/>
<evidence type="ECO:0000259" key="6">
    <source>
        <dbReference type="Pfam" id="PF04991"/>
    </source>
</evidence>
<dbReference type="Proteomes" id="UP000014760">
    <property type="component" value="Unassembled WGS sequence"/>
</dbReference>
<keyword evidence="4" id="KW-0472">Membrane</keyword>
<organism evidence="8">
    <name type="scientific">Capitella teleta</name>
    <name type="common">Polychaete worm</name>
    <dbReference type="NCBI Taxonomy" id="283909"/>
    <lineage>
        <taxon>Eukaryota</taxon>
        <taxon>Metazoa</taxon>
        <taxon>Spiralia</taxon>
        <taxon>Lophotrochozoa</taxon>
        <taxon>Annelida</taxon>
        <taxon>Polychaeta</taxon>
        <taxon>Sedentaria</taxon>
        <taxon>Scolecida</taxon>
        <taxon>Capitellidae</taxon>
        <taxon>Capitella</taxon>
    </lineage>
</organism>
<evidence type="ECO:0000256" key="3">
    <source>
        <dbReference type="ARBA" id="ARBA00022989"/>
    </source>
</evidence>
<comment type="subcellular location">
    <subcellularLocation>
        <location evidence="1">Membrane</location>
        <topology evidence="1">Single-pass membrane protein</topology>
    </subcellularLocation>
</comment>
<reference evidence="9" key="3">
    <citation type="submission" date="2015-06" db="UniProtKB">
        <authorList>
            <consortium name="EnsemblMetazoa"/>
        </authorList>
    </citation>
    <scope>IDENTIFICATION</scope>
</reference>
<evidence type="ECO:0000313" key="9">
    <source>
        <dbReference type="EnsemblMetazoa" id="CapteP194329"/>
    </source>
</evidence>
<dbReference type="HOGENOM" id="CLU_047572_0_0_1"/>
<dbReference type="AlphaFoldDB" id="R7TFN6"/>
<dbReference type="STRING" id="283909.R7TFN6"/>
<dbReference type="Pfam" id="PF04991">
    <property type="entry name" value="LicD"/>
    <property type="match status" value="1"/>
</dbReference>
<feature type="signal peptide" evidence="5">
    <location>
        <begin position="1"/>
        <end position="26"/>
    </location>
</feature>
<feature type="domain" description="Ribitol-5-phosphate transferase FKTN N-terminal" evidence="7">
    <location>
        <begin position="33"/>
        <end position="252"/>
    </location>
</feature>
<keyword evidence="10" id="KW-1185">Reference proteome</keyword>
<dbReference type="PANTHER" id="PTHR15407">
    <property type="entry name" value="FUKUTIN-RELATED"/>
    <property type="match status" value="1"/>
</dbReference>
<dbReference type="Pfam" id="PF19737">
    <property type="entry name" value="FKTN_N"/>
    <property type="match status" value="1"/>
</dbReference>
<protein>
    <recommendedName>
        <fullName evidence="11">Fukutin</fullName>
    </recommendedName>
</protein>
<dbReference type="InterPro" id="IPR009644">
    <property type="entry name" value="FKTN/MNN4/W02B3.4-1"/>
</dbReference>
<sequence>MSRTAKLFICCCLIFLFVQWFLHQRAEDTAINIANLSVVCHKYNLPLLLVDPRILQQIITGVGHQSKCKFLCHQQSISYFAVEQKFFFNQEEFFSDLDKYGFSCFVFRQHTPQGFHFPGSSQLVTHFEVQRNGHSILVSLLYERGALIPGRGDFWLGKLKGNPLQVSTMKGTSRCASNEVIIGREYSLWKRFKTSKVTIDAVPLRAPTFPEAFVNNLRDSKFIECNTDAANQYHERHPKDETSEAEEFRQSARSLLRKAKSALDDLGVPFWLSSGTCLGWFRQCDFIPYSKDVDIGIFAKDYHESITNYMQNNGLMLKYSFGKVEDSFELSFVENDVKLDIFFFYEEEDYVWNGGTQLKTGNKYKYIFKKFDLCWTEFEGLSLRVPCDTETYIEANYGKSWREPVKQWNWKQSPPNVQENGQWPKSEWAEVMQAF</sequence>
<dbReference type="GO" id="GO:0016020">
    <property type="term" value="C:membrane"/>
    <property type="evidence" value="ECO:0007669"/>
    <property type="project" value="UniProtKB-SubCell"/>
</dbReference>
<feature type="chain" id="PRO_5008786953" description="Fukutin" evidence="5">
    <location>
        <begin position="27"/>
        <end position="435"/>
    </location>
</feature>
<dbReference type="EnsemblMetazoa" id="CapteT194329">
    <property type="protein sequence ID" value="CapteP194329"/>
    <property type="gene ID" value="CapteG194329"/>
</dbReference>
<evidence type="ECO:0000256" key="1">
    <source>
        <dbReference type="ARBA" id="ARBA00004167"/>
    </source>
</evidence>
<evidence type="ECO:0000259" key="7">
    <source>
        <dbReference type="Pfam" id="PF19737"/>
    </source>
</evidence>
<evidence type="ECO:0000256" key="5">
    <source>
        <dbReference type="SAM" id="SignalP"/>
    </source>
</evidence>
<evidence type="ECO:0000313" key="8">
    <source>
        <dbReference type="EMBL" id="ELT92603.1"/>
    </source>
</evidence>
<feature type="domain" description="LicD/FKTN/FKRP nucleotidyltransferase" evidence="6">
    <location>
        <begin position="267"/>
        <end position="311"/>
    </location>
</feature>
<evidence type="ECO:0000256" key="2">
    <source>
        <dbReference type="ARBA" id="ARBA00022692"/>
    </source>
</evidence>
<proteinExistence type="predicted"/>
<dbReference type="InterPro" id="IPR007074">
    <property type="entry name" value="LicD/FKTN/FKRP_NTP_transf"/>
</dbReference>
<accession>R7TFN6</accession>
<keyword evidence="3" id="KW-1133">Transmembrane helix</keyword>
<dbReference type="GO" id="GO:0009100">
    <property type="term" value="P:glycoprotein metabolic process"/>
    <property type="evidence" value="ECO:0007669"/>
    <property type="project" value="UniProtKB-ARBA"/>
</dbReference>
<evidence type="ECO:0000313" key="10">
    <source>
        <dbReference type="Proteomes" id="UP000014760"/>
    </source>
</evidence>
<name>R7TFN6_CAPTE</name>
<evidence type="ECO:0008006" key="11">
    <source>
        <dbReference type="Google" id="ProtNLM"/>
    </source>
</evidence>
<dbReference type="InterPro" id="IPR045587">
    <property type="entry name" value="FKTN_N"/>
</dbReference>
<dbReference type="EMBL" id="AMQN01013255">
    <property type="status" value="NOT_ANNOTATED_CDS"/>
    <property type="molecule type" value="Genomic_DNA"/>
</dbReference>
<keyword evidence="2" id="KW-0812">Transmembrane</keyword>
<evidence type="ECO:0000256" key="4">
    <source>
        <dbReference type="ARBA" id="ARBA00023136"/>
    </source>
</evidence>
<reference evidence="8 10" key="2">
    <citation type="journal article" date="2013" name="Nature">
        <title>Insights into bilaterian evolution from three spiralian genomes.</title>
        <authorList>
            <person name="Simakov O."/>
            <person name="Marletaz F."/>
            <person name="Cho S.J."/>
            <person name="Edsinger-Gonzales E."/>
            <person name="Havlak P."/>
            <person name="Hellsten U."/>
            <person name="Kuo D.H."/>
            <person name="Larsson T."/>
            <person name="Lv J."/>
            <person name="Arendt D."/>
            <person name="Savage R."/>
            <person name="Osoegawa K."/>
            <person name="de Jong P."/>
            <person name="Grimwood J."/>
            <person name="Chapman J.A."/>
            <person name="Shapiro H."/>
            <person name="Aerts A."/>
            <person name="Otillar R.P."/>
            <person name="Terry A.Y."/>
            <person name="Boore J.L."/>
            <person name="Grigoriev I.V."/>
            <person name="Lindberg D.R."/>
            <person name="Seaver E.C."/>
            <person name="Weisblat D.A."/>
            <person name="Putnam N.H."/>
            <person name="Rokhsar D.S."/>
        </authorList>
    </citation>
    <scope>NUCLEOTIDE SEQUENCE</scope>
    <source>
        <strain evidence="8 10">I ESC-2004</strain>
    </source>
</reference>
<gene>
    <name evidence="8" type="ORF">CAPTEDRAFT_194329</name>
</gene>
<dbReference type="PANTHER" id="PTHR15407:SF28">
    <property type="entry name" value="RIBITOL-5-PHOSPHATE TRANSFERASE FKTN"/>
    <property type="match status" value="1"/>
</dbReference>
<dbReference type="OrthoDB" id="6046095at2759"/>
<dbReference type="EMBL" id="KB310073">
    <property type="protein sequence ID" value="ELT92603.1"/>
    <property type="molecule type" value="Genomic_DNA"/>
</dbReference>
<reference evidence="10" key="1">
    <citation type="submission" date="2012-12" db="EMBL/GenBank/DDBJ databases">
        <authorList>
            <person name="Hellsten U."/>
            <person name="Grimwood J."/>
            <person name="Chapman J.A."/>
            <person name="Shapiro H."/>
            <person name="Aerts A."/>
            <person name="Otillar R.P."/>
            <person name="Terry A.Y."/>
            <person name="Boore J.L."/>
            <person name="Simakov O."/>
            <person name="Marletaz F."/>
            <person name="Cho S.-J."/>
            <person name="Edsinger-Gonzales E."/>
            <person name="Havlak P."/>
            <person name="Kuo D.-H."/>
            <person name="Larsson T."/>
            <person name="Lv J."/>
            <person name="Arendt D."/>
            <person name="Savage R."/>
            <person name="Osoegawa K."/>
            <person name="de Jong P."/>
            <person name="Lindberg D.R."/>
            <person name="Seaver E.C."/>
            <person name="Weisblat D.A."/>
            <person name="Putnam N.H."/>
            <person name="Grigoriev I.V."/>
            <person name="Rokhsar D.S."/>
        </authorList>
    </citation>
    <scope>NUCLEOTIDE SEQUENCE</scope>
    <source>
        <strain evidence="10">I ESC-2004</strain>
    </source>
</reference>
<keyword evidence="5" id="KW-0732">Signal</keyword>